<protein>
    <submittedName>
        <fullName evidence="2">Uncharacterized protein</fullName>
    </submittedName>
</protein>
<organism evidence="2 3">
    <name type="scientific">Carnegiea gigantea</name>
    <dbReference type="NCBI Taxonomy" id="171969"/>
    <lineage>
        <taxon>Eukaryota</taxon>
        <taxon>Viridiplantae</taxon>
        <taxon>Streptophyta</taxon>
        <taxon>Embryophyta</taxon>
        <taxon>Tracheophyta</taxon>
        <taxon>Spermatophyta</taxon>
        <taxon>Magnoliopsida</taxon>
        <taxon>eudicotyledons</taxon>
        <taxon>Gunneridae</taxon>
        <taxon>Pentapetalae</taxon>
        <taxon>Caryophyllales</taxon>
        <taxon>Cactineae</taxon>
        <taxon>Cactaceae</taxon>
        <taxon>Cactoideae</taxon>
        <taxon>Echinocereeae</taxon>
        <taxon>Carnegiea</taxon>
    </lineage>
</organism>
<name>A0A9Q1GLW5_9CARY</name>
<proteinExistence type="predicted"/>
<evidence type="ECO:0000313" key="2">
    <source>
        <dbReference type="EMBL" id="KAJ8422965.1"/>
    </source>
</evidence>
<evidence type="ECO:0000313" key="3">
    <source>
        <dbReference type="Proteomes" id="UP001153076"/>
    </source>
</evidence>
<reference evidence="2" key="1">
    <citation type="submission" date="2022-04" db="EMBL/GenBank/DDBJ databases">
        <title>Carnegiea gigantea Genome sequencing and assembly v2.</title>
        <authorList>
            <person name="Copetti D."/>
            <person name="Sanderson M.J."/>
            <person name="Burquez A."/>
            <person name="Wojciechowski M.F."/>
        </authorList>
    </citation>
    <scope>NUCLEOTIDE SEQUENCE</scope>
    <source>
        <strain evidence="2">SGP5-SGP5p</strain>
        <tissue evidence="2">Aerial part</tissue>
    </source>
</reference>
<feature type="region of interest" description="Disordered" evidence="1">
    <location>
        <begin position="135"/>
        <end position="160"/>
    </location>
</feature>
<comment type="caution">
    <text evidence="2">The sequence shown here is derived from an EMBL/GenBank/DDBJ whole genome shotgun (WGS) entry which is preliminary data.</text>
</comment>
<sequence>MVLKENMGLEELRREVSETTGIELTKLWYNLKYDRGMVMKLEGDDDVRMFMKGNDEHGYLYMGESNRLKSGRDRDDIVQQGCNGVGVKRAAVRGCGGCSDDHPQTRLRKRIWGRTRQRYKEGNKAAKWALGEAWEEDGQAQAGDDEVEEWGGGENRAEVG</sequence>
<evidence type="ECO:0000256" key="1">
    <source>
        <dbReference type="SAM" id="MobiDB-lite"/>
    </source>
</evidence>
<accession>A0A9Q1GLW5</accession>
<keyword evidence="3" id="KW-1185">Reference proteome</keyword>
<dbReference type="Proteomes" id="UP001153076">
    <property type="component" value="Unassembled WGS sequence"/>
</dbReference>
<dbReference type="AlphaFoldDB" id="A0A9Q1GLW5"/>
<dbReference type="EMBL" id="JAKOGI010002098">
    <property type="protein sequence ID" value="KAJ8422965.1"/>
    <property type="molecule type" value="Genomic_DNA"/>
</dbReference>
<feature type="compositionally biased region" description="Acidic residues" evidence="1">
    <location>
        <begin position="135"/>
        <end position="151"/>
    </location>
</feature>
<gene>
    <name evidence="2" type="ORF">Cgig2_002714</name>
</gene>